<dbReference type="RefSeq" id="WP_163234287.1">
    <property type="nucleotide sequence ID" value="NZ_CP048617.1"/>
</dbReference>
<reference evidence="2 3" key="1">
    <citation type="submission" date="2020-02" db="EMBL/GenBank/DDBJ databases">
        <title>Thermophilic hydrogen producing bacteria, Caloranaerobacter azorensis.</title>
        <authorList>
            <person name="Baek K."/>
        </authorList>
    </citation>
    <scope>NUCLEOTIDE SEQUENCE [LARGE SCALE GENOMIC DNA]</scope>
    <source>
        <strain evidence="2 3">T3-1</strain>
    </source>
</reference>
<accession>A0A6P1YAN8</accession>
<dbReference type="InterPro" id="IPR056937">
    <property type="entry name" value="YqbQ/XkdQ"/>
</dbReference>
<dbReference type="Pfam" id="PF24032">
    <property type="entry name" value="YQBQ"/>
    <property type="match status" value="1"/>
</dbReference>
<organism evidence="2 3">
    <name type="scientific">Caloranaerobacter azorensis</name>
    <dbReference type="NCBI Taxonomy" id="116090"/>
    <lineage>
        <taxon>Bacteria</taxon>
        <taxon>Bacillati</taxon>
        <taxon>Bacillota</taxon>
        <taxon>Tissierellia</taxon>
        <taxon>Tissierellales</taxon>
        <taxon>Thermohalobacteraceae</taxon>
        <taxon>Caloranaerobacter</taxon>
    </lineage>
</organism>
<evidence type="ECO:0000313" key="3">
    <source>
        <dbReference type="Proteomes" id="UP000464452"/>
    </source>
</evidence>
<dbReference type="Proteomes" id="UP000464452">
    <property type="component" value="Chromosome"/>
</dbReference>
<evidence type="ECO:0000313" key="2">
    <source>
        <dbReference type="EMBL" id="QIB26107.1"/>
    </source>
</evidence>
<feature type="domain" description="YqbQ/XkdQ" evidence="1">
    <location>
        <begin position="22"/>
        <end position="317"/>
    </location>
</feature>
<proteinExistence type="predicted"/>
<dbReference type="EMBL" id="CP048617">
    <property type="protein sequence ID" value="QIB26107.1"/>
    <property type="molecule type" value="Genomic_DNA"/>
</dbReference>
<evidence type="ECO:0000259" key="1">
    <source>
        <dbReference type="Pfam" id="PF24032"/>
    </source>
</evidence>
<sequence>MMEFILIKNNKPLDITNLVESVTWSGRKGAAGRALTATLINSKGYGHDNIKINVEKGVHCIFKWKKKELFRGIVLKQGANKTKKEQIAARDNLIYFANNTDTFNYKNMSASEMFIDCCNRFKIAYDKVDDTVYKIPNLPKRDASLWDLILDALSQTYKATGERYYLKSELGKISLFKRKNSLKQWVIKTGGNLLDYNYSKSIEDIKTRIKLVSDNGTVLAEEINSELEGKIGIFQKTIKNQDKLNKGQLQQMIKSMLKEISTPKQDLSLTCIGTADVISGVAVYISIPELGIKRSFYVDEDSHTFKGRYHEMKLTLNYTNEL</sequence>
<dbReference type="KEGG" id="cazo:G3A45_01550"/>
<gene>
    <name evidence="2" type="ORF">G3A45_01550</name>
</gene>
<name>A0A6P1YAN8_9FIRM</name>
<dbReference type="AlphaFoldDB" id="A0A6P1YAN8"/>
<protein>
    <recommendedName>
        <fullName evidence="1">YqbQ/XkdQ domain-containing protein</fullName>
    </recommendedName>
</protein>